<feature type="transmembrane region" description="Helical" evidence="1">
    <location>
        <begin position="359"/>
        <end position="379"/>
    </location>
</feature>
<organism evidence="2 3">
    <name type="scientific">Flexivirga aerilata</name>
    <dbReference type="NCBI Taxonomy" id="1656889"/>
    <lineage>
        <taxon>Bacteria</taxon>
        <taxon>Bacillati</taxon>
        <taxon>Actinomycetota</taxon>
        <taxon>Actinomycetes</taxon>
        <taxon>Micrococcales</taxon>
        <taxon>Dermacoccaceae</taxon>
        <taxon>Flexivirga</taxon>
    </lineage>
</organism>
<feature type="transmembrane region" description="Helical" evidence="1">
    <location>
        <begin position="423"/>
        <end position="441"/>
    </location>
</feature>
<feature type="transmembrane region" description="Helical" evidence="1">
    <location>
        <begin position="128"/>
        <end position="150"/>
    </location>
</feature>
<comment type="caution">
    <text evidence="2">The sequence shown here is derived from an EMBL/GenBank/DDBJ whole genome shotgun (WGS) entry which is preliminary data.</text>
</comment>
<keyword evidence="3" id="KW-1185">Reference proteome</keyword>
<keyword evidence="1" id="KW-0472">Membrane</keyword>
<dbReference type="RefSeq" id="WP_171151939.1">
    <property type="nucleotide sequence ID" value="NZ_JABENB010000001.1"/>
</dbReference>
<sequence length="449" mass="45755">MPSRSRAGLGTPEERERLSDAYELRFHGEGGPLSGALFGAYLAGLLGIVYGSVLAHYVFDQWPGVARWVEHRPAASIGVILALIVAAAAIAFRVGRTRGPVLPEPGHIELVVATDLPRRLTLRDAWRGAQLVVLVSCVCLGVAVPAGLALSGGPGWSLAAGVLLGIVGGVAIVQAWLRGQAFGQVPSLRASSGSLIEALPAALLLRQSLLSEAVTSSLLIADTRRARAQAFPIALRRKPARIPTAGRWATVVLADLTGLLRSGWSVVAWTLAELAALLVLGSHAVLAADSPLVLPVLVLVAHLAATGLTRGLQHQAASVGEPSLLGLPWQHEAVLHLVPLAVVQCVAVTAAGLATGVGAAAAAYGVAVAAALAGSQLLYAHKEPLSGGLLLTGPGRGAGALWAMHPAILALAAGFGMTLGASTAVLAGLLLLAIGYARAAARFAPARVD</sequence>
<feature type="transmembrane region" description="Helical" evidence="1">
    <location>
        <begin position="156"/>
        <end position="177"/>
    </location>
</feature>
<evidence type="ECO:0000256" key="1">
    <source>
        <dbReference type="SAM" id="Phobius"/>
    </source>
</evidence>
<keyword evidence="1" id="KW-1133">Transmembrane helix</keyword>
<feature type="transmembrane region" description="Helical" evidence="1">
    <location>
        <begin position="333"/>
        <end position="353"/>
    </location>
</feature>
<dbReference type="EMBL" id="JABENB010000001">
    <property type="protein sequence ID" value="NNG38319.1"/>
    <property type="molecule type" value="Genomic_DNA"/>
</dbReference>
<gene>
    <name evidence="2" type="ORF">HJ588_03395</name>
</gene>
<evidence type="ECO:0000313" key="2">
    <source>
        <dbReference type="EMBL" id="NNG38319.1"/>
    </source>
</evidence>
<feature type="transmembrane region" description="Helical" evidence="1">
    <location>
        <begin position="266"/>
        <end position="286"/>
    </location>
</feature>
<protein>
    <submittedName>
        <fullName evidence="2">Uncharacterized protein</fullName>
    </submittedName>
</protein>
<keyword evidence="1" id="KW-0812">Transmembrane</keyword>
<reference evidence="2 3" key="1">
    <citation type="submission" date="2020-05" db="EMBL/GenBank/DDBJ databases">
        <title>Flexivirga sp. ID2601S isolated from air conditioner.</title>
        <authorList>
            <person name="Kim D.H."/>
        </authorList>
    </citation>
    <scope>NUCLEOTIDE SEQUENCE [LARGE SCALE GENOMIC DNA]</scope>
    <source>
        <strain evidence="2 3">ID2601S</strain>
    </source>
</reference>
<accession>A0A849ACX2</accession>
<dbReference type="Proteomes" id="UP000557772">
    <property type="component" value="Unassembled WGS sequence"/>
</dbReference>
<dbReference type="AlphaFoldDB" id="A0A849ACX2"/>
<feature type="transmembrane region" description="Helical" evidence="1">
    <location>
        <begin position="35"/>
        <end position="59"/>
    </location>
</feature>
<feature type="transmembrane region" description="Helical" evidence="1">
    <location>
        <begin position="74"/>
        <end position="92"/>
    </location>
</feature>
<proteinExistence type="predicted"/>
<evidence type="ECO:0000313" key="3">
    <source>
        <dbReference type="Proteomes" id="UP000557772"/>
    </source>
</evidence>
<name>A0A849ACX2_9MICO</name>